<dbReference type="InterPro" id="IPR037646">
    <property type="entry name" value="PROSER3"/>
</dbReference>
<sequence length="97" mass="10652">MDRRYINRFRQAQPTSREERQSAGPTPADFWWLQPESPDPNRQLAEAGASEPEGRLSTSIPTLAKVASASQAKATAPLQEIKQVTSPWSTPSSACLN</sequence>
<gene>
    <name evidence="1" type="primary">PROSER3</name>
</gene>
<proteinExistence type="predicted"/>
<dbReference type="GeneTree" id="ENSGT00390000001986"/>
<name>A0A4X1TIN5_PIG</name>
<dbReference type="Ensembl" id="ENSSSCT00000100373.1">
    <property type="protein sequence ID" value="ENSSSCP00000076932.1"/>
    <property type="gene ID" value="ENSSSCG00000060190.1"/>
</dbReference>
<accession>A0A4X1TIN5</accession>
<dbReference type="AlphaFoldDB" id="A0A4X1TIN5"/>
<keyword evidence="2" id="KW-1185">Reference proteome</keyword>
<accession>A0A8W4FC00</accession>
<evidence type="ECO:0000313" key="1">
    <source>
        <dbReference type="Ensembl" id="ENSSSCP00000076932.1"/>
    </source>
</evidence>
<dbReference type="PANTHER" id="PTHR22045">
    <property type="entry name" value="PROLINE AND SERINE-RICH PROTEIN 3"/>
    <property type="match status" value="1"/>
</dbReference>
<reference evidence="1" key="1">
    <citation type="journal article" date="2020" name="Gigascience">
        <title>An improved pig reference genome sequence to enable pig genetics and genomics research.</title>
        <authorList>
            <person name="Warr A."/>
            <person name="Affara N."/>
            <person name="Aken B."/>
            <person name="Beiki H."/>
            <person name="Bickhart D.M."/>
            <person name="Billis K."/>
            <person name="Chow W."/>
            <person name="Eory L."/>
            <person name="Finlayson H.A."/>
            <person name="Flicek P."/>
            <person name="Giron C.G."/>
            <person name="Griffin D.K."/>
            <person name="Hall R."/>
            <person name="Hannum G."/>
            <person name="Hourlier T."/>
            <person name="Howe K."/>
            <person name="Hume D.A."/>
            <person name="Izuogu O."/>
            <person name="Kim K."/>
            <person name="Koren S."/>
            <person name="Liu H."/>
            <person name="Manchanda N."/>
            <person name="Martin F.J."/>
            <person name="Nonneman D.J."/>
            <person name="O'Connor R.E."/>
            <person name="Phillippy A.M."/>
            <person name="Rohrer G.A."/>
            <person name="Rosen B.D."/>
            <person name="Rund L.A."/>
            <person name="Sargent C.A."/>
            <person name="Schook L.B."/>
            <person name="Schroeder S.G."/>
            <person name="Schwartz A.S."/>
            <person name="Skinner B.M."/>
            <person name="Talbot R."/>
            <person name="Tseng E."/>
            <person name="Tuggle C.K."/>
            <person name="Watson M."/>
            <person name="Smith T.P.L."/>
            <person name="Archibald A.L."/>
        </authorList>
    </citation>
    <scope>NUCLEOTIDE SEQUENCE [LARGE SCALE GENOMIC DNA]</scope>
    <source>
        <strain evidence="1">Duroc</strain>
    </source>
</reference>
<organism evidence="1 2">
    <name type="scientific">Sus scrofa</name>
    <name type="common">Pig</name>
    <dbReference type="NCBI Taxonomy" id="9823"/>
    <lineage>
        <taxon>Eukaryota</taxon>
        <taxon>Metazoa</taxon>
        <taxon>Chordata</taxon>
        <taxon>Craniata</taxon>
        <taxon>Vertebrata</taxon>
        <taxon>Euteleostomi</taxon>
        <taxon>Mammalia</taxon>
        <taxon>Eutheria</taxon>
        <taxon>Laurasiatheria</taxon>
        <taxon>Artiodactyla</taxon>
        <taxon>Suina</taxon>
        <taxon>Suidae</taxon>
        <taxon>Sus</taxon>
    </lineage>
</organism>
<protein>
    <submittedName>
        <fullName evidence="1">Proline and serine rich 3</fullName>
    </submittedName>
</protein>
<reference evidence="1" key="3">
    <citation type="submission" date="2025-09" db="UniProtKB">
        <authorList>
            <consortium name="Ensembl"/>
        </authorList>
    </citation>
    <scope>IDENTIFICATION</scope>
</reference>
<dbReference type="PANTHER" id="PTHR22045:SF6">
    <property type="entry name" value="PROLINE AND SERINE-RICH PROTEIN 3"/>
    <property type="match status" value="1"/>
</dbReference>
<dbReference type="Proteomes" id="UP000008227">
    <property type="component" value="Chromosome 6"/>
</dbReference>
<reference evidence="1" key="2">
    <citation type="submission" date="2025-08" db="UniProtKB">
        <authorList>
            <consortium name="Ensembl"/>
        </authorList>
    </citation>
    <scope>IDENTIFICATION</scope>
</reference>
<evidence type="ECO:0000313" key="2">
    <source>
        <dbReference type="Proteomes" id="UP000008227"/>
    </source>
</evidence>